<comment type="caution">
    <text evidence="3">The sequence shown here is derived from an EMBL/GenBank/DDBJ whole genome shotgun (WGS) entry which is preliminary data.</text>
</comment>
<feature type="signal peptide" evidence="2">
    <location>
        <begin position="1"/>
        <end position="18"/>
    </location>
</feature>
<keyword evidence="2" id="KW-0732">Signal</keyword>
<protein>
    <submittedName>
        <fullName evidence="3">Uncharacterized protein</fullName>
    </submittedName>
</protein>
<evidence type="ECO:0000256" key="1">
    <source>
        <dbReference type="SAM" id="Coils"/>
    </source>
</evidence>
<gene>
    <name evidence="3" type="ORF">CCMP2556_LOCUS38063</name>
</gene>
<keyword evidence="4" id="KW-1185">Reference proteome</keyword>
<dbReference type="EMBL" id="CAXAMN010023362">
    <property type="protein sequence ID" value="CAK9077224.1"/>
    <property type="molecule type" value="Genomic_DNA"/>
</dbReference>
<keyword evidence="1" id="KW-0175">Coiled coil</keyword>
<proteinExistence type="predicted"/>
<evidence type="ECO:0000256" key="2">
    <source>
        <dbReference type="SAM" id="SignalP"/>
    </source>
</evidence>
<feature type="coiled-coil region" evidence="1">
    <location>
        <begin position="93"/>
        <end position="120"/>
    </location>
</feature>
<accession>A0ABP0PQD7</accession>
<evidence type="ECO:0000313" key="3">
    <source>
        <dbReference type="EMBL" id="CAK9077224.1"/>
    </source>
</evidence>
<evidence type="ECO:0000313" key="4">
    <source>
        <dbReference type="Proteomes" id="UP001642484"/>
    </source>
</evidence>
<organism evidence="3 4">
    <name type="scientific">Durusdinium trenchii</name>
    <dbReference type="NCBI Taxonomy" id="1381693"/>
    <lineage>
        <taxon>Eukaryota</taxon>
        <taxon>Sar</taxon>
        <taxon>Alveolata</taxon>
        <taxon>Dinophyceae</taxon>
        <taxon>Suessiales</taxon>
        <taxon>Symbiodiniaceae</taxon>
        <taxon>Durusdinium</taxon>
    </lineage>
</organism>
<dbReference type="Proteomes" id="UP001642484">
    <property type="component" value="Unassembled WGS sequence"/>
</dbReference>
<sequence>MNPSWALVLIAAWSPAACLPRDHGFSISAHQPSDQVKKVKENFLDKSTYGFYGSPTGNWEADLVADEQPDDQSLDAKTDRALSRVHLKPEEEAERSLQAKKVAEKKYQEIQEKELKFREKMVKALSLAKKYRGEIASLETKKRFQDEAIKWVQEDVKYGETEVIKYQQDSRHGWGQVIA</sequence>
<feature type="chain" id="PRO_5045470589" evidence="2">
    <location>
        <begin position="19"/>
        <end position="179"/>
    </location>
</feature>
<reference evidence="3 4" key="1">
    <citation type="submission" date="2024-02" db="EMBL/GenBank/DDBJ databases">
        <authorList>
            <person name="Chen Y."/>
            <person name="Shah S."/>
            <person name="Dougan E. K."/>
            <person name="Thang M."/>
            <person name="Chan C."/>
        </authorList>
    </citation>
    <scope>NUCLEOTIDE SEQUENCE [LARGE SCALE GENOMIC DNA]</scope>
</reference>
<name>A0ABP0PQD7_9DINO</name>